<dbReference type="SMART" id="SM00420">
    <property type="entry name" value="HTH_DEOR"/>
    <property type="match status" value="1"/>
</dbReference>
<gene>
    <name evidence="4" type="ORF">HELGO_WM192</name>
</gene>
<name>A0A6S6T8Y5_9BACT</name>
<proteinExistence type="predicted"/>
<evidence type="ECO:0000313" key="4">
    <source>
        <dbReference type="EMBL" id="CAA6811603.1"/>
    </source>
</evidence>
<reference evidence="4" key="1">
    <citation type="submission" date="2020-01" db="EMBL/GenBank/DDBJ databases">
        <authorList>
            <person name="Meier V. D."/>
            <person name="Meier V D."/>
        </authorList>
    </citation>
    <scope>NUCLEOTIDE SEQUENCE</scope>
    <source>
        <strain evidence="4">HLG_WM_MAG_01</strain>
    </source>
</reference>
<dbReference type="EMBL" id="CACVAS010000058">
    <property type="protein sequence ID" value="CAA6811603.1"/>
    <property type="molecule type" value="Genomic_DNA"/>
</dbReference>
<evidence type="ECO:0000259" key="3">
    <source>
        <dbReference type="PROSITE" id="PS51000"/>
    </source>
</evidence>
<dbReference type="SUPFAM" id="SSF46785">
    <property type="entry name" value="Winged helix' DNA-binding domain"/>
    <property type="match status" value="1"/>
</dbReference>
<dbReference type="Pfam" id="PF08220">
    <property type="entry name" value="HTH_DeoR"/>
    <property type="match status" value="1"/>
</dbReference>
<dbReference type="InterPro" id="IPR051534">
    <property type="entry name" value="CBASS_pafABC_assoc_protein"/>
</dbReference>
<keyword evidence="1" id="KW-0805">Transcription regulation</keyword>
<protein>
    <submittedName>
        <fullName evidence="4">Transcriptional regulator, putative</fullName>
    </submittedName>
</protein>
<dbReference type="AlphaFoldDB" id="A0A6S6T8Y5"/>
<dbReference type="PANTHER" id="PTHR34580">
    <property type="match status" value="1"/>
</dbReference>
<evidence type="ECO:0000256" key="2">
    <source>
        <dbReference type="ARBA" id="ARBA00023163"/>
    </source>
</evidence>
<sequence length="300" mass="35402">MKKQHERHNEILERLGNGEQLSITQLANEWQTTTKTVQRDFSKLMEGHYGVIRASDGRRFTLAKKQCTFKSADTTIKMLESLSADIGGEFYTKAHVALCKLQRFIDSPFYTRIDIENISNKSALIEDLEHAILKQYMISFSYTRVNESNKMKRYENVKPYKIIIFDGFWYLLTQYKEHYIKFYLKEISEVNILEQIFICDEKVLDRMNKALNIWFDPKVEPFDVTLLLNKNAIIYFERKPIKGQYLKKNNDGTGELTVSITKKEEIFAVLKKWLPQIRVIEPYQIQVEFEAMLKSYIGRS</sequence>
<dbReference type="PROSITE" id="PS52050">
    <property type="entry name" value="WYL"/>
    <property type="match status" value="1"/>
</dbReference>
<dbReference type="GO" id="GO:0003700">
    <property type="term" value="F:DNA-binding transcription factor activity"/>
    <property type="evidence" value="ECO:0007669"/>
    <property type="project" value="InterPro"/>
</dbReference>
<dbReference type="InterPro" id="IPR026881">
    <property type="entry name" value="WYL_dom"/>
</dbReference>
<feature type="domain" description="HTH deoR-type" evidence="3">
    <location>
        <begin position="4"/>
        <end position="61"/>
    </location>
</feature>
<dbReference type="PROSITE" id="PS51000">
    <property type="entry name" value="HTH_DEOR_2"/>
    <property type="match status" value="1"/>
</dbReference>
<dbReference type="InterPro" id="IPR036390">
    <property type="entry name" value="WH_DNA-bd_sf"/>
</dbReference>
<keyword evidence="2" id="KW-0804">Transcription</keyword>
<dbReference type="Pfam" id="PF13280">
    <property type="entry name" value="WYL"/>
    <property type="match status" value="1"/>
</dbReference>
<dbReference type="InterPro" id="IPR036388">
    <property type="entry name" value="WH-like_DNA-bd_sf"/>
</dbReference>
<dbReference type="Gene3D" id="1.10.10.10">
    <property type="entry name" value="Winged helix-like DNA-binding domain superfamily/Winged helix DNA-binding domain"/>
    <property type="match status" value="1"/>
</dbReference>
<accession>A0A6S6T8Y5</accession>
<organism evidence="4">
    <name type="scientific">uncultured Sulfurovum sp</name>
    <dbReference type="NCBI Taxonomy" id="269237"/>
    <lineage>
        <taxon>Bacteria</taxon>
        <taxon>Pseudomonadati</taxon>
        <taxon>Campylobacterota</taxon>
        <taxon>Epsilonproteobacteria</taxon>
        <taxon>Campylobacterales</taxon>
        <taxon>Sulfurovaceae</taxon>
        <taxon>Sulfurovum</taxon>
        <taxon>environmental samples</taxon>
    </lineage>
</organism>
<dbReference type="InterPro" id="IPR001034">
    <property type="entry name" value="DeoR_HTH"/>
</dbReference>
<evidence type="ECO:0000256" key="1">
    <source>
        <dbReference type="ARBA" id="ARBA00023015"/>
    </source>
</evidence>
<dbReference type="PANTHER" id="PTHR34580:SF1">
    <property type="entry name" value="PROTEIN PAFC"/>
    <property type="match status" value="1"/>
</dbReference>